<dbReference type="GO" id="GO:0016020">
    <property type="term" value="C:membrane"/>
    <property type="evidence" value="ECO:0007669"/>
    <property type="project" value="UniProtKB-SubCell"/>
</dbReference>
<dbReference type="GO" id="GO:0008444">
    <property type="term" value="F:CDP-diacylglycerol-glycerol-3-phosphate 3-phosphatidyltransferase activity"/>
    <property type="evidence" value="ECO:0007669"/>
    <property type="project" value="UniProtKB-UniRule"/>
</dbReference>
<evidence type="ECO:0000256" key="2">
    <source>
        <dbReference type="ARBA" id="ARBA00010441"/>
    </source>
</evidence>
<evidence type="ECO:0000256" key="8">
    <source>
        <dbReference type="ARBA" id="ARBA00023136"/>
    </source>
</evidence>
<evidence type="ECO:0000256" key="5">
    <source>
        <dbReference type="ARBA" id="ARBA00022692"/>
    </source>
</evidence>
<proteinExistence type="inferred from homology"/>
<dbReference type="EMBL" id="QMQB01000005">
    <property type="protein sequence ID" value="RLE15216.1"/>
    <property type="molecule type" value="Genomic_DNA"/>
</dbReference>
<comment type="similarity">
    <text evidence="2 12">Belongs to the CDP-alcohol phosphatidyltransferase class-I family.</text>
</comment>
<evidence type="ECO:0000256" key="7">
    <source>
        <dbReference type="ARBA" id="ARBA00023098"/>
    </source>
</evidence>
<name>A0A662DMW8_UNCAE</name>
<dbReference type="Proteomes" id="UP000267654">
    <property type="component" value="Unassembled WGS sequence"/>
</dbReference>
<keyword evidence="10" id="KW-1208">Phospholipid metabolism</keyword>
<dbReference type="Pfam" id="PF01066">
    <property type="entry name" value="CDP-OH_P_transf"/>
    <property type="match status" value="1"/>
</dbReference>
<dbReference type="NCBIfam" id="TIGR00560">
    <property type="entry name" value="pgsA"/>
    <property type="match status" value="1"/>
</dbReference>
<keyword evidence="9" id="KW-0594">Phospholipid biosynthesis</keyword>
<dbReference type="AlphaFoldDB" id="A0A662DMW8"/>
<dbReference type="EC" id="2.7.8.5" evidence="11"/>
<sequence>MNLANKITLFRIISIPFFVFFLFNFKMGGVIVSFLIFIIASISDWLDGYIARKKNEITVFGKIMDPVADKILVYSAFICFIQLNIIPFWMVIIIMARDLFVMALRVQLAAEGNILTPIFTAKIKTTLEYASIIFAFFYLMTSKLTYQSLLEVFIYILMGSATFFALVSGGQYLLSSKKYITR</sequence>
<evidence type="ECO:0000256" key="13">
    <source>
        <dbReference type="SAM" id="Phobius"/>
    </source>
</evidence>
<dbReference type="GO" id="GO:0046474">
    <property type="term" value="P:glycerophospholipid biosynthetic process"/>
    <property type="evidence" value="ECO:0007669"/>
    <property type="project" value="TreeGrafter"/>
</dbReference>
<keyword evidence="8 13" id="KW-0472">Membrane</keyword>
<evidence type="ECO:0000256" key="4">
    <source>
        <dbReference type="ARBA" id="ARBA00022679"/>
    </source>
</evidence>
<comment type="subcellular location">
    <subcellularLocation>
        <location evidence="1">Membrane</location>
        <topology evidence="1">Multi-pass membrane protein</topology>
    </subcellularLocation>
</comment>
<evidence type="ECO:0000313" key="15">
    <source>
        <dbReference type="Proteomes" id="UP000267654"/>
    </source>
</evidence>
<feature type="transmembrane region" description="Helical" evidence="13">
    <location>
        <begin position="152"/>
        <end position="174"/>
    </location>
</feature>
<keyword evidence="5 13" id="KW-0812">Transmembrane</keyword>
<dbReference type="PANTHER" id="PTHR14269">
    <property type="entry name" value="CDP-DIACYLGLYCEROL--GLYCEROL-3-PHOSPHATE 3-PHOSPHATIDYLTRANSFERASE-RELATED"/>
    <property type="match status" value="1"/>
</dbReference>
<keyword evidence="6 13" id="KW-1133">Transmembrane helix</keyword>
<dbReference type="InterPro" id="IPR048254">
    <property type="entry name" value="CDP_ALCOHOL_P_TRANSF_CS"/>
</dbReference>
<evidence type="ECO:0000256" key="10">
    <source>
        <dbReference type="ARBA" id="ARBA00023264"/>
    </source>
</evidence>
<gene>
    <name evidence="14" type="primary">pgsA</name>
    <name evidence="14" type="ORF">DRI96_00230</name>
</gene>
<feature type="transmembrane region" description="Helical" evidence="13">
    <location>
        <begin position="71"/>
        <end position="96"/>
    </location>
</feature>
<dbReference type="PIRSF" id="PIRSF000847">
    <property type="entry name" value="Phos_ph_gly_syn"/>
    <property type="match status" value="1"/>
</dbReference>
<dbReference type="Gene3D" id="1.20.120.1760">
    <property type="match status" value="1"/>
</dbReference>
<evidence type="ECO:0000256" key="12">
    <source>
        <dbReference type="RuleBase" id="RU003750"/>
    </source>
</evidence>
<keyword evidence="4 12" id="KW-0808">Transferase</keyword>
<evidence type="ECO:0000313" key="14">
    <source>
        <dbReference type="EMBL" id="RLE15216.1"/>
    </source>
</evidence>
<keyword evidence="3" id="KW-0444">Lipid biosynthesis</keyword>
<evidence type="ECO:0000256" key="1">
    <source>
        <dbReference type="ARBA" id="ARBA00004141"/>
    </source>
</evidence>
<protein>
    <recommendedName>
        <fullName evidence="11">CDP-diacylglycerol--glycerol-3-phosphate 3-phosphatidyltransferase</fullName>
        <ecNumber evidence="11">2.7.8.5</ecNumber>
    </recommendedName>
</protein>
<evidence type="ECO:0000256" key="11">
    <source>
        <dbReference type="NCBIfam" id="TIGR00560"/>
    </source>
</evidence>
<evidence type="ECO:0000256" key="9">
    <source>
        <dbReference type="ARBA" id="ARBA00023209"/>
    </source>
</evidence>
<keyword evidence="7" id="KW-0443">Lipid metabolism</keyword>
<dbReference type="InterPro" id="IPR004570">
    <property type="entry name" value="Phosphatidylglycerol_P_synth"/>
</dbReference>
<dbReference type="PROSITE" id="PS00379">
    <property type="entry name" value="CDP_ALCOHOL_P_TRANSF"/>
    <property type="match status" value="1"/>
</dbReference>
<accession>A0A662DMW8</accession>
<feature type="transmembrane region" description="Helical" evidence="13">
    <location>
        <begin position="7"/>
        <end position="25"/>
    </location>
</feature>
<dbReference type="InterPro" id="IPR043130">
    <property type="entry name" value="CDP-OH_PTrfase_TM_dom"/>
</dbReference>
<feature type="transmembrane region" description="Helical" evidence="13">
    <location>
        <begin position="127"/>
        <end position="146"/>
    </location>
</feature>
<feature type="transmembrane region" description="Helical" evidence="13">
    <location>
        <begin position="31"/>
        <end position="50"/>
    </location>
</feature>
<dbReference type="PANTHER" id="PTHR14269:SF62">
    <property type="entry name" value="CDP-DIACYLGLYCEROL--GLYCEROL-3-PHOSPHATE 3-PHOSPHATIDYLTRANSFERASE 1, CHLOROPLASTIC"/>
    <property type="match status" value="1"/>
</dbReference>
<evidence type="ECO:0000256" key="6">
    <source>
        <dbReference type="ARBA" id="ARBA00022989"/>
    </source>
</evidence>
<reference evidence="14 15" key="1">
    <citation type="submission" date="2018-06" db="EMBL/GenBank/DDBJ databases">
        <title>Extensive metabolic versatility and redundancy in microbially diverse, dynamic hydrothermal sediments.</title>
        <authorList>
            <person name="Dombrowski N."/>
            <person name="Teske A."/>
            <person name="Baker B.J."/>
        </authorList>
    </citation>
    <scope>NUCLEOTIDE SEQUENCE [LARGE SCALE GENOMIC DNA]</scope>
    <source>
        <strain evidence="14">B19_G9</strain>
    </source>
</reference>
<dbReference type="InterPro" id="IPR050324">
    <property type="entry name" value="CDP-alcohol_PTase-I"/>
</dbReference>
<comment type="caution">
    <text evidence="14">The sequence shown here is derived from an EMBL/GenBank/DDBJ whole genome shotgun (WGS) entry which is preliminary data.</text>
</comment>
<organism evidence="14 15">
    <name type="scientific">Aerophobetes bacterium</name>
    <dbReference type="NCBI Taxonomy" id="2030807"/>
    <lineage>
        <taxon>Bacteria</taxon>
        <taxon>Candidatus Aerophobota</taxon>
    </lineage>
</organism>
<evidence type="ECO:0000256" key="3">
    <source>
        <dbReference type="ARBA" id="ARBA00022516"/>
    </source>
</evidence>
<dbReference type="InterPro" id="IPR000462">
    <property type="entry name" value="CDP-OH_P_trans"/>
</dbReference>